<evidence type="ECO:0000313" key="7">
    <source>
        <dbReference type="Proteomes" id="UP001345013"/>
    </source>
</evidence>
<accession>A0ABR0JT40</accession>
<name>A0ABR0JT40_9EURO</name>
<dbReference type="Gene3D" id="3.40.50.720">
    <property type="entry name" value="NAD(P)-binding Rossmann-like Domain"/>
    <property type="match status" value="1"/>
</dbReference>
<evidence type="ECO:0000256" key="3">
    <source>
        <dbReference type="ARBA" id="ARBA00026117"/>
    </source>
</evidence>
<evidence type="ECO:0000256" key="2">
    <source>
        <dbReference type="ARBA" id="ARBA00023002"/>
    </source>
</evidence>
<organism evidence="6 7">
    <name type="scientific">Lithohypha guttulata</name>
    <dbReference type="NCBI Taxonomy" id="1690604"/>
    <lineage>
        <taxon>Eukaryota</taxon>
        <taxon>Fungi</taxon>
        <taxon>Dikarya</taxon>
        <taxon>Ascomycota</taxon>
        <taxon>Pezizomycotina</taxon>
        <taxon>Eurotiomycetes</taxon>
        <taxon>Chaetothyriomycetidae</taxon>
        <taxon>Chaetothyriales</taxon>
        <taxon>Trichomeriaceae</taxon>
        <taxon>Lithohypha</taxon>
    </lineage>
</organism>
<dbReference type="PRINTS" id="PR00081">
    <property type="entry name" value="GDHRDH"/>
</dbReference>
<evidence type="ECO:0000256" key="5">
    <source>
        <dbReference type="ARBA" id="ARBA00048340"/>
    </source>
</evidence>
<protein>
    <recommendedName>
        <fullName evidence="3">2,4-dienoyl-CoA reductase [(3E)-enoyl-CoA-producing]</fullName>
        <ecNumber evidence="3">1.3.1.124</ecNumber>
    </recommendedName>
</protein>
<reference evidence="6 7" key="1">
    <citation type="submission" date="2023-08" db="EMBL/GenBank/DDBJ databases">
        <title>Black Yeasts Isolated from many extreme environments.</title>
        <authorList>
            <person name="Coleine C."/>
            <person name="Stajich J.E."/>
            <person name="Selbmann L."/>
        </authorList>
    </citation>
    <scope>NUCLEOTIDE SEQUENCE [LARGE SCALE GENOMIC DNA]</scope>
    <source>
        <strain evidence="6 7">CCFEE 5885</strain>
    </source>
</reference>
<dbReference type="EC" id="1.3.1.124" evidence="3"/>
<dbReference type="Pfam" id="PF13561">
    <property type="entry name" value="adh_short_C2"/>
    <property type="match status" value="1"/>
</dbReference>
<proteinExistence type="predicted"/>
<dbReference type="CDD" id="cd05369">
    <property type="entry name" value="TER_DECR_SDR_a"/>
    <property type="match status" value="1"/>
</dbReference>
<gene>
    <name evidence="6" type="primary">SPS19_2</name>
    <name evidence="6" type="ORF">LTR24_010674</name>
</gene>
<keyword evidence="1" id="KW-0521">NADP</keyword>
<evidence type="ECO:0000256" key="1">
    <source>
        <dbReference type="ARBA" id="ARBA00022857"/>
    </source>
</evidence>
<dbReference type="InterPro" id="IPR045017">
    <property type="entry name" value="DECR2-like"/>
</dbReference>
<dbReference type="EMBL" id="JAVRRG010000412">
    <property type="protein sequence ID" value="KAK5070307.1"/>
    <property type="molecule type" value="Genomic_DNA"/>
</dbReference>
<evidence type="ECO:0000256" key="4">
    <source>
        <dbReference type="ARBA" id="ARBA00048009"/>
    </source>
</evidence>
<comment type="catalytic activity">
    <reaction evidence="4">
        <text>a (2E,4E)-dienoyl-CoA + NADPH + H(+) = a 4,5-saturated-(3E)-enoyl-CoA + NADP(+)</text>
        <dbReference type="Rhea" id="RHEA:45912"/>
        <dbReference type="ChEBI" id="CHEBI:15378"/>
        <dbReference type="ChEBI" id="CHEBI:57783"/>
        <dbReference type="ChEBI" id="CHEBI:58349"/>
        <dbReference type="ChEBI" id="CHEBI:85101"/>
        <dbReference type="ChEBI" id="CHEBI:85493"/>
        <dbReference type="EC" id="1.3.1.124"/>
    </reaction>
</comment>
<dbReference type="SUPFAM" id="SSF51735">
    <property type="entry name" value="NAD(P)-binding Rossmann-fold domains"/>
    <property type="match status" value="1"/>
</dbReference>
<comment type="caution">
    <text evidence="6">The sequence shown here is derived from an EMBL/GenBank/DDBJ whole genome shotgun (WGS) entry which is preliminary data.</text>
</comment>
<dbReference type="PANTHER" id="PTHR43296">
    <property type="entry name" value="PEROXISOMAL 2,4-DIENOYL-COA REDUCTASE"/>
    <property type="match status" value="1"/>
</dbReference>
<evidence type="ECO:0000313" key="6">
    <source>
        <dbReference type="EMBL" id="KAK5070307.1"/>
    </source>
</evidence>
<dbReference type="InterPro" id="IPR036291">
    <property type="entry name" value="NAD(P)-bd_dom_sf"/>
</dbReference>
<keyword evidence="7" id="KW-1185">Reference proteome</keyword>
<dbReference type="Proteomes" id="UP001345013">
    <property type="component" value="Unassembled WGS sequence"/>
</dbReference>
<dbReference type="GO" id="GO:0008670">
    <property type="term" value="F:2,4-dienoyl-CoA reductase (NADPH) activity"/>
    <property type="evidence" value="ECO:0007669"/>
    <property type="project" value="UniProtKB-EC"/>
</dbReference>
<keyword evidence="2 6" id="KW-0560">Oxidoreductase</keyword>
<comment type="catalytic activity">
    <reaction evidence="5">
        <text>a (2E,4Z)-dienoyl-CoA + NADPH + H(+) = a 4,5-saturated-(3E)-enoyl-CoA + NADP(+)</text>
        <dbReference type="Rhea" id="RHEA:61892"/>
        <dbReference type="ChEBI" id="CHEBI:15378"/>
        <dbReference type="ChEBI" id="CHEBI:57783"/>
        <dbReference type="ChEBI" id="CHEBI:58349"/>
        <dbReference type="ChEBI" id="CHEBI:85099"/>
        <dbReference type="ChEBI" id="CHEBI:85493"/>
        <dbReference type="EC" id="1.3.1.124"/>
    </reaction>
</comment>
<sequence length="318" mass="33580">MPQHKTEFISEVWKECLFKDKVVFCTGGNGTICSQQVRAMVHLGANACIVGRNVEKTEAMAKDLSTAREGSKVVGIGAVDVRDVNLLRKAVDQCVCELGGIDFLIAGAAGNFLVPLSQLTPNGFKSVINIDVLGSFNITKLCLPHLVASAKKHNSSSSLPHTAISGPAGRIIYVSATNHYTGLPLQTHVSVAKAGIDALSNNVAIEYGPLGITSNVVAPGPIVGTEGMDRVSKEARSADLKSVAKRIPLGRWGLTKEIADATVFLFSDSGNYVNGATIVVDGASWRMSHGPGSDFEYPDFLLSGEEVSGVKNGKKSKL</sequence>
<dbReference type="PANTHER" id="PTHR43296:SF2">
    <property type="entry name" value="PEROXISOMAL 2,4-DIENOYL-COA REDUCTASE [(3E)-ENOYL-COA-PRODUCING]"/>
    <property type="match status" value="1"/>
</dbReference>
<dbReference type="InterPro" id="IPR002347">
    <property type="entry name" value="SDR_fam"/>
</dbReference>